<keyword evidence="11" id="KW-0511">Multifunctional enzyme</keyword>
<dbReference type="InterPro" id="IPR002606">
    <property type="entry name" value="Riboflavin_kinase_bac"/>
</dbReference>
<dbReference type="Pfam" id="PF06574">
    <property type="entry name" value="FAD_syn"/>
    <property type="match status" value="1"/>
</dbReference>
<dbReference type="OrthoDB" id="9803667at2"/>
<keyword evidence="3 14" id="KW-0285">Flavoprotein</keyword>
<comment type="caution">
    <text evidence="16">The sequence shown here is derived from an EMBL/GenBank/DDBJ whole genome shotgun (WGS) entry which is preliminary data.</text>
</comment>
<evidence type="ECO:0000313" key="17">
    <source>
        <dbReference type="Proteomes" id="UP000005990"/>
    </source>
</evidence>
<keyword evidence="7 14" id="KW-0547">Nucleotide-binding</keyword>
<dbReference type="Gene3D" id="2.40.30.30">
    <property type="entry name" value="Riboflavin kinase-like"/>
    <property type="match status" value="1"/>
</dbReference>
<feature type="domain" description="Riboflavin kinase" evidence="15">
    <location>
        <begin position="186"/>
        <end position="311"/>
    </location>
</feature>
<dbReference type="GO" id="GO:0009398">
    <property type="term" value="P:FMN biosynthetic process"/>
    <property type="evidence" value="ECO:0007669"/>
    <property type="project" value="UniProtKB-UniRule"/>
</dbReference>
<evidence type="ECO:0000256" key="13">
    <source>
        <dbReference type="ARBA" id="ARBA00049494"/>
    </source>
</evidence>
<comment type="catalytic activity">
    <reaction evidence="12 14">
        <text>riboflavin + ATP = FMN + ADP + H(+)</text>
        <dbReference type="Rhea" id="RHEA:14357"/>
        <dbReference type="ChEBI" id="CHEBI:15378"/>
        <dbReference type="ChEBI" id="CHEBI:30616"/>
        <dbReference type="ChEBI" id="CHEBI:57986"/>
        <dbReference type="ChEBI" id="CHEBI:58210"/>
        <dbReference type="ChEBI" id="CHEBI:456216"/>
        <dbReference type="EC" id="2.7.1.26"/>
    </reaction>
</comment>
<dbReference type="EC" id="2.7.7.2" evidence="14"/>
<comment type="pathway">
    <text evidence="2 14">Cofactor biosynthesis; FMN biosynthesis; FMN from riboflavin (ATP route): step 1/1.</text>
</comment>
<sequence length="329" mass="37665">MQVIEITHPYHPTDIVDQDIVLALGFFDGVHLGHQHVIKVAQAYAQAQDLPLAVMTFDQQPKIFYSELKASEVEYVSSNQRRTELFAELGVDYLYMVHYSHEFGSQSPQAFVDDYMVGLHAKIVVAGFDYTYGPSHLANMQTLPMHAKGRFKVVEVPELQVQTHKVGSRFILDYLKEGQLDQANLELGYIYQTHGKVIHGEKRGRTIGFPTANIQHFGQQVIPKIGVYVVAIKVENIWHRAMASIGYNVTFPGDRGLSIEVYILDFAQDIYGQEVDIRWYHYLRGEIKFDSAQGLIDQLNQDREDTILYFQAHPDYQREDSLAHEETID</sequence>
<keyword evidence="6 14" id="KW-0548">Nucleotidyltransferase</keyword>
<dbReference type="RefSeq" id="WP_006418623.1">
    <property type="nucleotide sequence ID" value="NZ_AENN01000016.1"/>
</dbReference>
<dbReference type="PANTHER" id="PTHR22749:SF6">
    <property type="entry name" value="RIBOFLAVIN KINASE"/>
    <property type="match status" value="1"/>
</dbReference>
<dbReference type="UniPathway" id="UPA00276">
    <property type="reaction ID" value="UER00406"/>
</dbReference>
<comment type="similarity">
    <text evidence="14">Belongs to the ribF family.</text>
</comment>
<evidence type="ECO:0000256" key="6">
    <source>
        <dbReference type="ARBA" id="ARBA00022695"/>
    </source>
</evidence>
<dbReference type="EC" id="2.7.1.26" evidence="14"/>
<keyword evidence="17" id="KW-1185">Reference proteome</keyword>
<reference evidence="16 17" key="1">
    <citation type="submission" date="2010-10" db="EMBL/GenBank/DDBJ databases">
        <authorList>
            <person name="Durkin A.S."/>
            <person name="Madupu R."/>
            <person name="Torralba M."/>
            <person name="Gillis M."/>
            <person name="Methe B."/>
            <person name="Sutton G."/>
            <person name="Nelson K.E."/>
        </authorList>
    </citation>
    <scope>NUCLEOTIDE SEQUENCE [LARGE SCALE GENOMIC DNA]</scope>
    <source>
        <strain evidence="16 17">ACS-139-V-Col8</strain>
    </source>
</reference>
<dbReference type="CDD" id="cd02064">
    <property type="entry name" value="FAD_synthetase_N"/>
    <property type="match status" value="1"/>
</dbReference>
<dbReference type="SUPFAM" id="SSF82114">
    <property type="entry name" value="Riboflavin kinase-like"/>
    <property type="match status" value="1"/>
</dbReference>
<comment type="pathway">
    <text evidence="1 14">Cofactor biosynthesis; FAD biosynthesis; FAD from FMN: step 1/1.</text>
</comment>
<keyword evidence="8 14" id="KW-0418">Kinase</keyword>
<evidence type="ECO:0000256" key="12">
    <source>
        <dbReference type="ARBA" id="ARBA00047880"/>
    </source>
</evidence>
<organism evidence="16 17">
    <name type="scientific">Eremococcus coleocola ACS-139-V-Col8</name>
    <dbReference type="NCBI Taxonomy" id="908337"/>
    <lineage>
        <taxon>Bacteria</taxon>
        <taxon>Bacillati</taxon>
        <taxon>Bacillota</taxon>
        <taxon>Bacilli</taxon>
        <taxon>Lactobacillales</taxon>
        <taxon>Aerococcaceae</taxon>
        <taxon>Eremococcus</taxon>
    </lineage>
</organism>
<evidence type="ECO:0000256" key="10">
    <source>
        <dbReference type="ARBA" id="ARBA00022840"/>
    </source>
</evidence>
<keyword evidence="10 14" id="KW-0067">ATP-binding</keyword>
<dbReference type="PANTHER" id="PTHR22749">
    <property type="entry name" value="RIBOFLAVIN KINASE/FMN ADENYLYLTRANSFERASE"/>
    <property type="match status" value="1"/>
</dbReference>
<dbReference type="InterPro" id="IPR023468">
    <property type="entry name" value="Riboflavin_kinase"/>
</dbReference>
<comment type="catalytic activity">
    <reaction evidence="13 14">
        <text>FMN + ATP + H(+) = FAD + diphosphate</text>
        <dbReference type="Rhea" id="RHEA:17237"/>
        <dbReference type="ChEBI" id="CHEBI:15378"/>
        <dbReference type="ChEBI" id="CHEBI:30616"/>
        <dbReference type="ChEBI" id="CHEBI:33019"/>
        <dbReference type="ChEBI" id="CHEBI:57692"/>
        <dbReference type="ChEBI" id="CHEBI:58210"/>
        <dbReference type="EC" id="2.7.7.2"/>
    </reaction>
</comment>
<evidence type="ECO:0000256" key="1">
    <source>
        <dbReference type="ARBA" id="ARBA00004726"/>
    </source>
</evidence>
<dbReference type="AlphaFoldDB" id="E4KQC2"/>
<dbReference type="SMART" id="SM00904">
    <property type="entry name" value="Flavokinase"/>
    <property type="match status" value="1"/>
</dbReference>
<dbReference type="InterPro" id="IPR015865">
    <property type="entry name" value="Riboflavin_kinase_bac/euk"/>
</dbReference>
<proteinExistence type="inferred from homology"/>
<dbReference type="InterPro" id="IPR023465">
    <property type="entry name" value="Riboflavin_kinase_dom_sf"/>
</dbReference>
<dbReference type="EMBL" id="AENN01000016">
    <property type="protein sequence ID" value="EFR30837.1"/>
    <property type="molecule type" value="Genomic_DNA"/>
</dbReference>
<evidence type="ECO:0000256" key="5">
    <source>
        <dbReference type="ARBA" id="ARBA00022679"/>
    </source>
</evidence>
<dbReference type="GO" id="GO:0005524">
    <property type="term" value="F:ATP binding"/>
    <property type="evidence" value="ECO:0007669"/>
    <property type="project" value="UniProtKB-UniRule"/>
</dbReference>
<gene>
    <name evidence="16" type="primary">ribF</name>
    <name evidence="16" type="ORF">HMPREF9257_1723</name>
</gene>
<dbReference type="InterPro" id="IPR015864">
    <property type="entry name" value="FAD_synthase"/>
</dbReference>
<dbReference type="Gene3D" id="3.40.50.620">
    <property type="entry name" value="HUPs"/>
    <property type="match status" value="1"/>
</dbReference>
<evidence type="ECO:0000256" key="9">
    <source>
        <dbReference type="ARBA" id="ARBA00022827"/>
    </source>
</evidence>
<dbReference type="InterPro" id="IPR014729">
    <property type="entry name" value="Rossmann-like_a/b/a_fold"/>
</dbReference>
<evidence type="ECO:0000256" key="14">
    <source>
        <dbReference type="PIRNR" id="PIRNR004491"/>
    </source>
</evidence>
<protein>
    <recommendedName>
        <fullName evidence="14">Riboflavin biosynthesis protein</fullName>
    </recommendedName>
    <domain>
        <recommendedName>
            <fullName evidence="14">Riboflavin kinase</fullName>
            <ecNumber evidence="14">2.7.1.26</ecNumber>
        </recommendedName>
        <alternativeName>
            <fullName evidence="14">Flavokinase</fullName>
        </alternativeName>
    </domain>
    <domain>
        <recommendedName>
            <fullName evidence="14">FMN adenylyltransferase</fullName>
            <ecNumber evidence="14">2.7.7.2</ecNumber>
        </recommendedName>
        <alternativeName>
            <fullName evidence="14">FAD pyrophosphorylase</fullName>
        </alternativeName>
        <alternativeName>
            <fullName evidence="14">FAD synthase</fullName>
        </alternativeName>
    </domain>
</protein>
<dbReference type="SUPFAM" id="SSF52374">
    <property type="entry name" value="Nucleotidylyl transferase"/>
    <property type="match status" value="1"/>
</dbReference>
<dbReference type="GO" id="GO:0003919">
    <property type="term" value="F:FMN adenylyltransferase activity"/>
    <property type="evidence" value="ECO:0007669"/>
    <property type="project" value="UniProtKB-UniRule"/>
</dbReference>
<evidence type="ECO:0000313" key="16">
    <source>
        <dbReference type="EMBL" id="EFR30837.1"/>
    </source>
</evidence>
<evidence type="ECO:0000259" key="15">
    <source>
        <dbReference type="SMART" id="SM00904"/>
    </source>
</evidence>
<keyword evidence="9 14" id="KW-0274">FAD</keyword>
<evidence type="ECO:0000256" key="2">
    <source>
        <dbReference type="ARBA" id="ARBA00005201"/>
    </source>
</evidence>
<dbReference type="GO" id="GO:0008531">
    <property type="term" value="F:riboflavin kinase activity"/>
    <property type="evidence" value="ECO:0007669"/>
    <property type="project" value="UniProtKB-UniRule"/>
</dbReference>
<keyword evidence="4 14" id="KW-0288">FMN</keyword>
<evidence type="ECO:0000256" key="8">
    <source>
        <dbReference type="ARBA" id="ARBA00022777"/>
    </source>
</evidence>
<dbReference type="STRING" id="908337.HMPREF9257_1723"/>
<dbReference type="Proteomes" id="UP000005990">
    <property type="component" value="Unassembled WGS sequence"/>
</dbReference>
<evidence type="ECO:0000256" key="4">
    <source>
        <dbReference type="ARBA" id="ARBA00022643"/>
    </source>
</evidence>
<accession>E4KQC2</accession>
<dbReference type="GO" id="GO:0009231">
    <property type="term" value="P:riboflavin biosynthetic process"/>
    <property type="evidence" value="ECO:0007669"/>
    <property type="project" value="InterPro"/>
</dbReference>
<dbReference type="NCBIfam" id="TIGR00083">
    <property type="entry name" value="ribF"/>
    <property type="match status" value="1"/>
</dbReference>
<evidence type="ECO:0000256" key="7">
    <source>
        <dbReference type="ARBA" id="ARBA00022741"/>
    </source>
</evidence>
<dbReference type="Pfam" id="PF01687">
    <property type="entry name" value="Flavokinase"/>
    <property type="match status" value="1"/>
</dbReference>
<evidence type="ECO:0000256" key="3">
    <source>
        <dbReference type="ARBA" id="ARBA00022630"/>
    </source>
</evidence>
<dbReference type="eggNOG" id="COG0196">
    <property type="taxonomic scope" value="Bacteria"/>
</dbReference>
<dbReference type="UniPathway" id="UPA00277">
    <property type="reaction ID" value="UER00407"/>
</dbReference>
<name>E4KQC2_9LACT</name>
<keyword evidence="5 14" id="KW-0808">Transferase</keyword>
<evidence type="ECO:0000256" key="11">
    <source>
        <dbReference type="ARBA" id="ARBA00023268"/>
    </source>
</evidence>
<dbReference type="PIRSF" id="PIRSF004491">
    <property type="entry name" value="FAD_Synth"/>
    <property type="match status" value="1"/>
</dbReference>
<dbReference type="GO" id="GO:0006747">
    <property type="term" value="P:FAD biosynthetic process"/>
    <property type="evidence" value="ECO:0007669"/>
    <property type="project" value="UniProtKB-UniRule"/>
</dbReference>